<evidence type="ECO:0000313" key="1">
    <source>
        <dbReference type="EMBL" id="AFB17628.1"/>
    </source>
</evidence>
<dbReference type="Proteomes" id="UP000007566">
    <property type="component" value="Segment"/>
</dbReference>
<sequence>MSKWEVTYKLPSTGAKYHKKIVDALYQHEAKKIAQAEMPSATICGNPRPVH</sequence>
<dbReference type="GeneID" id="14696998"/>
<organism evidence="1 2">
    <name type="scientific">Synechococcus phage S-RIM8 A.HR1</name>
    <dbReference type="NCBI Taxonomy" id="869724"/>
    <lineage>
        <taxon>Viruses</taxon>
        <taxon>Duplodnaviria</taxon>
        <taxon>Heunggongvirae</taxon>
        <taxon>Uroviricota</taxon>
        <taxon>Caudoviricetes</taxon>
        <taxon>Pantevenvirales</taxon>
        <taxon>Kyanoviridae</taxon>
        <taxon>Neptunevirus</taxon>
        <taxon>Neptunevirus srim18</taxon>
    </lineage>
</organism>
<name>H6BI94_9CAUD</name>
<dbReference type="RefSeq" id="YP_007518222.1">
    <property type="nucleotide sequence ID" value="NC_020486.1"/>
</dbReference>
<accession>H6BI94</accession>
<protein>
    <submittedName>
        <fullName evidence="1">Uncharacterized protein</fullName>
    </submittedName>
</protein>
<evidence type="ECO:0000313" key="2">
    <source>
        <dbReference type="Proteomes" id="UP000007566"/>
    </source>
</evidence>
<dbReference type="KEGG" id="vg:14696998"/>
<gene>
    <name evidence="1" type="ORF">SXDG_00210</name>
</gene>
<proteinExistence type="predicted"/>
<dbReference type="OrthoDB" id="40634at10239"/>
<reference evidence="1 2" key="1">
    <citation type="journal article" date="2012" name="Proc. Natl. Acad. Sci. U.S.A.">
        <title>Rapid diversification of coevolving marine Synechococcus and a virus.</title>
        <authorList>
            <person name="Marston M.F."/>
            <person name="Pierciey F.J.Jr."/>
            <person name="Shepard A."/>
            <person name="Gearin G."/>
            <person name="Qi J."/>
            <person name="Yandava C."/>
            <person name="Schuster S.C."/>
            <person name="Henn M.R."/>
            <person name="Martiny J.B."/>
        </authorList>
    </citation>
    <scope>NUCLEOTIDE SEQUENCE [LARGE SCALE GENOMIC DNA]</scope>
    <source>
        <strain evidence="1">S-RIM8 A.HR1</strain>
    </source>
</reference>
<dbReference type="EMBL" id="JF974288">
    <property type="protein sequence ID" value="AFB17628.1"/>
    <property type="molecule type" value="Genomic_DNA"/>
</dbReference>